<evidence type="ECO:0000313" key="1">
    <source>
        <dbReference type="EMBL" id="CAG6394029.1"/>
    </source>
</evidence>
<dbReference type="EMBL" id="CAJSLV010000052">
    <property type="protein sequence ID" value="CAG6394029.1"/>
    <property type="molecule type" value="Genomic_DNA"/>
</dbReference>
<name>A0A9W4E651_9ACTN</name>
<gene>
    <name evidence="1" type="ORF">SCOCK_230131</name>
</gene>
<reference evidence="1" key="1">
    <citation type="submission" date="2021-05" db="EMBL/GenBank/DDBJ databases">
        <authorList>
            <person name="Arsene-Ploetze F."/>
        </authorList>
    </citation>
    <scope>NUCLEOTIDE SEQUENCE</scope>
    <source>
        <strain evidence="1">DSM 42138</strain>
    </source>
</reference>
<sequence length="26" mass="2998">MPDNRLLRALGTRSGGRFLLRDRGLR</sequence>
<protein>
    <submittedName>
        <fullName evidence="1">Uncharacterized protein</fullName>
    </submittedName>
</protein>
<dbReference type="AlphaFoldDB" id="A0A9W4E651"/>
<comment type="caution">
    <text evidence="1">The sequence shown here is derived from an EMBL/GenBank/DDBJ whole genome shotgun (WGS) entry which is preliminary data.</text>
</comment>
<keyword evidence="2" id="KW-1185">Reference proteome</keyword>
<organism evidence="1 2">
    <name type="scientific">Actinacidiphila cocklensis</name>
    <dbReference type="NCBI Taxonomy" id="887465"/>
    <lineage>
        <taxon>Bacteria</taxon>
        <taxon>Bacillati</taxon>
        <taxon>Actinomycetota</taxon>
        <taxon>Actinomycetes</taxon>
        <taxon>Kitasatosporales</taxon>
        <taxon>Streptomycetaceae</taxon>
        <taxon>Actinacidiphila</taxon>
    </lineage>
</organism>
<accession>A0A9W4E651</accession>
<dbReference type="Proteomes" id="UP001152519">
    <property type="component" value="Unassembled WGS sequence"/>
</dbReference>
<evidence type="ECO:0000313" key="2">
    <source>
        <dbReference type="Proteomes" id="UP001152519"/>
    </source>
</evidence>
<proteinExistence type="predicted"/>